<evidence type="ECO:0000313" key="2">
    <source>
        <dbReference type="EMBL" id="MDX8419720.1"/>
    </source>
</evidence>
<feature type="transmembrane region" description="Helical" evidence="1">
    <location>
        <begin position="32"/>
        <end position="52"/>
    </location>
</feature>
<name>A0AB35U2K9_9FIRM</name>
<dbReference type="EMBL" id="JALBUR010000013">
    <property type="protein sequence ID" value="MDX8419720.1"/>
    <property type="molecule type" value="Genomic_DNA"/>
</dbReference>
<protein>
    <submittedName>
        <fullName evidence="2">Uncharacterized protein</fullName>
    </submittedName>
</protein>
<keyword evidence="1" id="KW-0812">Transmembrane</keyword>
<gene>
    <name evidence="2" type="ORF">MOZ60_06390</name>
</gene>
<evidence type="ECO:0000313" key="3">
    <source>
        <dbReference type="Proteomes" id="UP001286174"/>
    </source>
</evidence>
<keyword evidence="1" id="KW-1133">Transmembrane helix</keyword>
<accession>A0AB35U2K9</accession>
<dbReference type="AlphaFoldDB" id="A0AB35U2K9"/>
<keyword evidence="1" id="KW-0472">Membrane</keyword>
<dbReference type="RefSeq" id="WP_370596043.1">
    <property type="nucleotide sequence ID" value="NZ_JALBUR010000013.1"/>
</dbReference>
<reference evidence="2 3" key="1">
    <citation type="submission" date="2022-03" db="EMBL/GenBank/DDBJ databases">
        <title>Novel taxa within the pig intestine.</title>
        <authorList>
            <person name="Wylensek D."/>
            <person name="Bishof K."/>
            <person name="Afrizal A."/>
            <person name="Clavel T."/>
        </authorList>
    </citation>
    <scope>NUCLEOTIDE SEQUENCE [LARGE SCALE GENOMIC DNA]</scope>
    <source>
        <strain evidence="2 3">CLA-KB-P133</strain>
    </source>
</reference>
<dbReference type="Proteomes" id="UP001286174">
    <property type="component" value="Unassembled WGS sequence"/>
</dbReference>
<comment type="caution">
    <text evidence="2">The sequence shown here is derived from an EMBL/GenBank/DDBJ whole genome shotgun (WGS) entry which is preliminary data.</text>
</comment>
<proteinExistence type="predicted"/>
<organism evidence="2 3">
    <name type="scientific">Grylomicrobium aquisgranensis</name>
    <dbReference type="NCBI Taxonomy" id="2926318"/>
    <lineage>
        <taxon>Bacteria</taxon>
        <taxon>Bacillati</taxon>
        <taxon>Bacillota</taxon>
        <taxon>Erysipelotrichia</taxon>
        <taxon>Erysipelotrichales</taxon>
        <taxon>Erysipelotrichaceae</taxon>
        <taxon>Grylomicrobium</taxon>
    </lineage>
</organism>
<keyword evidence="3" id="KW-1185">Reference proteome</keyword>
<evidence type="ECO:0000256" key="1">
    <source>
        <dbReference type="SAM" id="Phobius"/>
    </source>
</evidence>
<feature type="transmembrane region" description="Helical" evidence="1">
    <location>
        <begin position="5"/>
        <end position="26"/>
    </location>
</feature>
<sequence>MKNLLYILICSDFVLAALSLAGLLAGGNLSSFVQGMLPGVLAGIGLIALIMVKKEDKD</sequence>